<name>A0A917EBC7_9FLAO</name>
<dbReference type="InterPro" id="IPR006531">
    <property type="entry name" value="Gp5/Vgr_OB"/>
</dbReference>
<sequence length="603" mass="66247">MSLTSGETADETIFEPLSFTIKVNGSNLDAKYSVQKIYTEKELNKISKAQIAITGGNPYMSSFEESEDENFTPGNEIEILLGYNQNNKTVFKGIIEKIRISLKDGYITKPWKSQLVIECVDKATKLLNSFTTEIYEDKLDSEIISALTKDVSGLTTTVDATTTTYPFLPKYGINDWEFILERAEMNSYVVINSDNKLDIKKPSNPDSSNVTIKNGEGTISFDAQINSGNQLADLTINAWDIFKDSTNTNKAEEPDLTENDKLKASKITANTSATDINLNFPQIIEQAEVKVLSNAYLQKMRLKRMVGRAKFKGINDLELGQSLKLEGFGKNFDGDVYISSLINRVENGEYITEIGFGIRNDLFKNQSNSTNTGFKKISGLHIGTVKKIDSDPLNQNRIQVQIPSFKNSGNGIWARLTHFYTSAEAGSFFFPEVDSQVVISFIGEDPRFPVVIGGLYTSTNSPYKTIDDQNSFKAILSKSKLKLEFDDINKIITIQTPENNSIVLDESNKKITITDQNENQIETNPDGISITSAKDLKLSASGTITLDADKGVIANGKGGDGIKLNGNNVKIEAQSKLTAKGTSGIDITASGAVKVEGSAVNIN</sequence>
<dbReference type="AlphaFoldDB" id="A0A917EBC7"/>
<protein>
    <submittedName>
        <fullName evidence="2">Type IV secretion protein Rhs</fullName>
    </submittedName>
</protein>
<keyword evidence="3" id="KW-1185">Reference proteome</keyword>
<dbReference type="Pfam" id="PF04717">
    <property type="entry name" value="Phage_base_V"/>
    <property type="match status" value="1"/>
</dbReference>
<evidence type="ECO:0000313" key="3">
    <source>
        <dbReference type="Proteomes" id="UP000599688"/>
    </source>
</evidence>
<evidence type="ECO:0000259" key="1">
    <source>
        <dbReference type="Pfam" id="PF04717"/>
    </source>
</evidence>
<accession>A0A917EBC7</accession>
<dbReference type="SUPFAM" id="SSF69279">
    <property type="entry name" value="Phage tail proteins"/>
    <property type="match status" value="1"/>
</dbReference>
<comment type="caution">
    <text evidence="2">The sequence shown here is derived from an EMBL/GenBank/DDBJ whole genome shotgun (WGS) entry which is preliminary data.</text>
</comment>
<organism evidence="2 3">
    <name type="scientific">Psychroflexus salis</name>
    <dbReference type="NCBI Taxonomy" id="1526574"/>
    <lineage>
        <taxon>Bacteria</taxon>
        <taxon>Pseudomonadati</taxon>
        <taxon>Bacteroidota</taxon>
        <taxon>Flavobacteriia</taxon>
        <taxon>Flavobacteriales</taxon>
        <taxon>Flavobacteriaceae</taxon>
        <taxon>Psychroflexus</taxon>
    </lineage>
</organism>
<dbReference type="InterPro" id="IPR037026">
    <property type="entry name" value="Vgr_OB-fold_dom_sf"/>
</dbReference>
<evidence type="ECO:0000313" key="2">
    <source>
        <dbReference type="EMBL" id="GGE16912.1"/>
    </source>
</evidence>
<dbReference type="SUPFAM" id="SSF69255">
    <property type="entry name" value="gp5 N-terminal domain-like"/>
    <property type="match status" value="1"/>
</dbReference>
<proteinExistence type="predicted"/>
<dbReference type="RefSeq" id="WP_188406480.1">
    <property type="nucleotide sequence ID" value="NZ_BMGL01000009.1"/>
</dbReference>
<feature type="domain" description="Gp5/Type VI secretion system Vgr protein OB-fold" evidence="1">
    <location>
        <begin position="382"/>
        <end position="456"/>
    </location>
</feature>
<dbReference type="EMBL" id="BMGL01000009">
    <property type="protein sequence ID" value="GGE16912.1"/>
    <property type="molecule type" value="Genomic_DNA"/>
</dbReference>
<dbReference type="Gene3D" id="2.40.50.230">
    <property type="entry name" value="Gp5 N-terminal domain"/>
    <property type="match status" value="1"/>
</dbReference>
<reference evidence="2 3" key="1">
    <citation type="journal article" date="2014" name="Int. J. Syst. Evol. Microbiol.">
        <title>Complete genome sequence of Corynebacterium casei LMG S-19264T (=DSM 44701T), isolated from a smear-ripened cheese.</title>
        <authorList>
            <consortium name="US DOE Joint Genome Institute (JGI-PGF)"/>
            <person name="Walter F."/>
            <person name="Albersmeier A."/>
            <person name="Kalinowski J."/>
            <person name="Ruckert C."/>
        </authorList>
    </citation>
    <scope>NUCLEOTIDE SEQUENCE [LARGE SCALE GENOMIC DNA]</scope>
    <source>
        <strain evidence="2 3">CGMCC 1.12925</strain>
    </source>
</reference>
<dbReference type="Proteomes" id="UP000599688">
    <property type="component" value="Unassembled WGS sequence"/>
</dbReference>
<gene>
    <name evidence="2" type="ORF">GCM10010831_17750</name>
</gene>